<keyword evidence="6" id="KW-0067">ATP-binding</keyword>
<dbReference type="AlphaFoldDB" id="A0A9W9WR08"/>
<dbReference type="GO" id="GO:0004674">
    <property type="term" value="F:protein serine/threonine kinase activity"/>
    <property type="evidence" value="ECO:0007669"/>
    <property type="project" value="UniProtKB-KW"/>
</dbReference>
<dbReference type="PANTHER" id="PTHR47634:SF9">
    <property type="entry name" value="PROTEIN KINASE DOMAIN-CONTAINING PROTEIN-RELATED"/>
    <property type="match status" value="1"/>
</dbReference>
<sequence length="118" mass="13622">MNNSQTWDLFHKGHLFYARDSRKKNSDSHHIAEMIALLGPPPKEMIQSSEYAAEFFDGEGNWKGVVPIPSLTLEQLEGNLHGAQQKLFLEFMRKMLQWRPEERASAKDLLSDPWLKSP</sequence>
<proteinExistence type="predicted"/>
<evidence type="ECO:0000256" key="2">
    <source>
        <dbReference type="ARBA" id="ARBA00022527"/>
    </source>
</evidence>
<dbReference type="GO" id="GO:0005634">
    <property type="term" value="C:nucleus"/>
    <property type="evidence" value="ECO:0007669"/>
    <property type="project" value="TreeGrafter"/>
</dbReference>
<reference evidence="9" key="2">
    <citation type="journal article" date="2023" name="IMA Fungus">
        <title>Comparative genomic study of the Penicillium genus elucidates a diverse pangenome and 15 lateral gene transfer events.</title>
        <authorList>
            <person name="Petersen C."/>
            <person name="Sorensen T."/>
            <person name="Nielsen M.R."/>
            <person name="Sondergaard T.E."/>
            <person name="Sorensen J.L."/>
            <person name="Fitzpatrick D.A."/>
            <person name="Frisvad J.C."/>
            <person name="Nielsen K.L."/>
        </authorList>
    </citation>
    <scope>NUCLEOTIDE SEQUENCE</scope>
    <source>
        <strain evidence="9">IBT 30728</strain>
    </source>
</reference>
<dbReference type="GeneID" id="81628504"/>
<keyword evidence="10" id="KW-1185">Reference proteome</keyword>
<comment type="catalytic activity">
    <reaction evidence="8">
        <text>L-seryl-[protein] + ATP = O-phospho-L-seryl-[protein] + ADP + H(+)</text>
        <dbReference type="Rhea" id="RHEA:17989"/>
        <dbReference type="Rhea" id="RHEA-COMP:9863"/>
        <dbReference type="Rhea" id="RHEA-COMP:11604"/>
        <dbReference type="ChEBI" id="CHEBI:15378"/>
        <dbReference type="ChEBI" id="CHEBI:29999"/>
        <dbReference type="ChEBI" id="CHEBI:30616"/>
        <dbReference type="ChEBI" id="CHEBI:83421"/>
        <dbReference type="ChEBI" id="CHEBI:456216"/>
        <dbReference type="EC" id="2.7.11.1"/>
    </reaction>
</comment>
<dbReference type="EC" id="2.7.11.1" evidence="1"/>
<dbReference type="RefSeq" id="XP_056786636.1">
    <property type="nucleotide sequence ID" value="XM_056938254.1"/>
</dbReference>
<dbReference type="GO" id="GO:0050684">
    <property type="term" value="P:regulation of mRNA processing"/>
    <property type="evidence" value="ECO:0007669"/>
    <property type="project" value="TreeGrafter"/>
</dbReference>
<name>A0A9W9WR08_9EURO</name>
<accession>A0A9W9WR08</accession>
<dbReference type="GO" id="GO:0005737">
    <property type="term" value="C:cytoplasm"/>
    <property type="evidence" value="ECO:0007669"/>
    <property type="project" value="TreeGrafter"/>
</dbReference>
<protein>
    <recommendedName>
        <fullName evidence="1">non-specific serine/threonine protein kinase</fullName>
        <ecNumber evidence="1">2.7.11.1</ecNumber>
    </recommendedName>
</protein>
<keyword evidence="3" id="KW-0808">Transferase</keyword>
<evidence type="ECO:0000313" key="9">
    <source>
        <dbReference type="EMBL" id="KAJ5472090.1"/>
    </source>
</evidence>
<dbReference type="EMBL" id="JAPWDQ010000013">
    <property type="protein sequence ID" value="KAJ5472090.1"/>
    <property type="molecule type" value="Genomic_DNA"/>
</dbReference>
<dbReference type="PANTHER" id="PTHR47634">
    <property type="entry name" value="PROTEIN KINASE DOMAIN-CONTAINING PROTEIN-RELATED"/>
    <property type="match status" value="1"/>
</dbReference>
<evidence type="ECO:0000256" key="3">
    <source>
        <dbReference type="ARBA" id="ARBA00022679"/>
    </source>
</evidence>
<evidence type="ECO:0000256" key="1">
    <source>
        <dbReference type="ARBA" id="ARBA00012513"/>
    </source>
</evidence>
<evidence type="ECO:0000313" key="10">
    <source>
        <dbReference type="Proteomes" id="UP001148312"/>
    </source>
</evidence>
<keyword evidence="5" id="KW-0418">Kinase</keyword>
<organism evidence="9 10">
    <name type="scientific">Penicillium diatomitis</name>
    <dbReference type="NCBI Taxonomy" id="2819901"/>
    <lineage>
        <taxon>Eukaryota</taxon>
        <taxon>Fungi</taxon>
        <taxon>Dikarya</taxon>
        <taxon>Ascomycota</taxon>
        <taxon>Pezizomycotina</taxon>
        <taxon>Eurotiomycetes</taxon>
        <taxon>Eurotiomycetidae</taxon>
        <taxon>Eurotiales</taxon>
        <taxon>Aspergillaceae</taxon>
        <taxon>Penicillium</taxon>
    </lineage>
</organism>
<evidence type="ECO:0000256" key="6">
    <source>
        <dbReference type="ARBA" id="ARBA00022840"/>
    </source>
</evidence>
<evidence type="ECO:0000256" key="8">
    <source>
        <dbReference type="ARBA" id="ARBA00048679"/>
    </source>
</evidence>
<evidence type="ECO:0000256" key="7">
    <source>
        <dbReference type="ARBA" id="ARBA00047899"/>
    </source>
</evidence>
<keyword evidence="2" id="KW-0723">Serine/threonine-protein kinase</keyword>
<comment type="catalytic activity">
    <reaction evidence="7">
        <text>L-threonyl-[protein] + ATP = O-phospho-L-threonyl-[protein] + ADP + H(+)</text>
        <dbReference type="Rhea" id="RHEA:46608"/>
        <dbReference type="Rhea" id="RHEA-COMP:11060"/>
        <dbReference type="Rhea" id="RHEA-COMP:11605"/>
        <dbReference type="ChEBI" id="CHEBI:15378"/>
        <dbReference type="ChEBI" id="CHEBI:30013"/>
        <dbReference type="ChEBI" id="CHEBI:30616"/>
        <dbReference type="ChEBI" id="CHEBI:61977"/>
        <dbReference type="ChEBI" id="CHEBI:456216"/>
        <dbReference type="EC" id="2.7.11.1"/>
    </reaction>
</comment>
<dbReference type="InterPro" id="IPR051334">
    <property type="entry name" value="SRPK"/>
</dbReference>
<gene>
    <name evidence="9" type="ORF">N7539_008659</name>
</gene>
<dbReference type="Gene3D" id="1.10.510.10">
    <property type="entry name" value="Transferase(Phosphotransferase) domain 1"/>
    <property type="match status" value="1"/>
</dbReference>
<dbReference type="GO" id="GO:0005524">
    <property type="term" value="F:ATP binding"/>
    <property type="evidence" value="ECO:0007669"/>
    <property type="project" value="UniProtKB-KW"/>
</dbReference>
<dbReference type="InterPro" id="IPR011009">
    <property type="entry name" value="Kinase-like_dom_sf"/>
</dbReference>
<keyword evidence="4" id="KW-0547">Nucleotide-binding</keyword>
<reference evidence="9" key="1">
    <citation type="submission" date="2022-12" db="EMBL/GenBank/DDBJ databases">
        <authorList>
            <person name="Petersen C."/>
        </authorList>
    </citation>
    <scope>NUCLEOTIDE SEQUENCE</scope>
    <source>
        <strain evidence="9">IBT 30728</strain>
    </source>
</reference>
<evidence type="ECO:0000256" key="5">
    <source>
        <dbReference type="ARBA" id="ARBA00022777"/>
    </source>
</evidence>
<dbReference type="GO" id="GO:0000245">
    <property type="term" value="P:spliceosomal complex assembly"/>
    <property type="evidence" value="ECO:0007669"/>
    <property type="project" value="TreeGrafter"/>
</dbReference>
<dbReference type="SUPFAM" id="SSF56112">
    <property type="entry name" value="Protein kinase-like (PK-like)"/>
    <property type="match status" value="1"/>
</dbReference>
<comment type="caution">
    <text evidence="9">The sequence shown here is derived from an EMBL/GenBank/DDBJ whole genome shotgun (WGS) entry which is preliminary data.</text>
</comment>
<evidence type="ECO:0000256" key="4">
    <source>
        <dbReference type="ARBA" id="ARBA00022741"/>
    </source>
</evidence>
<dbReference type="Proteomes" id="UP001148312">
    <property type="component" value="Unassembled WGS sequence"/>
</dbReference>